<comment type="caution">
    <text evidence="2">The sequence shown here is derived from an EMBL/GenBank/DDBJ whole genome shotgun (WGS) entry which is preliminary data.</text>
</comment>
<dbReference type="Gene3D" id="3.40.50.720">
    <property type="entry name" value="NAD(P)-binding Rossmann-like Domain"/>
    <property type="match status" value="1"/>
</dbReference>
<dbReference type="RefSeq" id="WP_111160243.1">
    <property type="nucleotide sequence ID" value="NZ_PCDP01000033.1"/>
</dbReference>
<proteinExistence type="predicted"/>
<protein>
    <submittedName>
        <fullName evidence="2">XdhC/CoxF family protein</fullName>
    </submittedName>
</protein>
<name>A0A2W4CP92_9HYPH</name>
<feature type="domain" description="XdhC Rossmann" evidence="1">
    <location>
        <begin position="77"/>
        <end position="218"/>
    </location>
</feature>
<dbReference type="AlphaFoldDB" id="A0A2W4CP92"/>
<accession>A0A2W4CP92</accession>
<keyword evidence="3" id="KW-1185">Reference proteome</keyword>
<evidence type="ECO:0000313" key="3">
    <source>
        <dbReference type="Proteomes" id="UP000248925"/>
    </source>
</evidence>
<dbReference type="InterPro" id="IPR027051">
    <property type="entry name" value="XdhC_Rossmann_dom"/>
</dbReference>
<dbReference type="Proteomes" id="UP000248925">
    <property type="component" value="Unassembled WGS sequence"/>
</dbReference>
<dbReference type="OrthoDB" id="9815497at2"/>
<dbReference type="PANTHER" id="PTHR30388:SF4">
    <property type="entry name" value="MOLYBDENUM COFACTOR INSERTION CHAPERONE PAOD"/>
    <property type="match status" value="1"/>
</dbReference>
<dbReference type="EMBL" id="PCDP01000033">
    <property type="protein sequence ID" value="PZM14522.1"/>
    <property type="molecule type" value="Genomic_DNA"/>
</dbReference>
<gene>
    <name evidence="2" type="ORF">CPY51_10760</name>
</gene>
<sequence length="233" mass="25385">MRISSLYALNEARGKRLAAVHVTNLSRGEDWVLVQGQQFQHPIATQIEKALHSGRSAIVETGDGEIFLNAQRPPPVIVVIGAVHISQSLAKIAKLTDFDVRIIDPRTAFATAERFKDIDLVADWPLDALRDRPLDRYTALVAVTHDPKIDDRPIMQALAAGCFYVGALGSRKTHATRLERLRAQGLDDVDLSRIHAPIGLDIGAVSPAEIAVAILAEIIQAARMPRWAAGEAS</sequence>
<dbReference type="InterPro" id="IPR052698">
    <property type="entry name" value="MoCofactor_Util/Proc"/>
</dbReference>
<evidence type="ECO:0000259" key="1">
    <source>
        <dbReference type="Pfam" id="PF13478"/>
    </source>
</evidence>
<evidence type="ECO:0000313" key="2">
    <source>
        <dbReference type="EMBL" id="PZM14522.1"/>
    </source>
</evidence>
<reference evidence="2 3" key="1">
    <citation type="journal article" date="2018" name="Sci. Rep.">
        <title>Rhizobium tumorigenes sp. nov., a novel plant tumorigenic bacterium isolated from cane gall tumors on thornless blackberry.</title>
        <authorList>
            <person name="Kuzmanovi N."/>
            <person name="Smalla K."/>
            <person name="Gronow S."/>
            <person name="PuBawska J."/>
        </authorList>
    </citation>
    <scope>NUCLEOTIDE SEQUENCE [LARGE SCALE GENOMIC DNA]</scope>
    <source>
        <strain evidence="2 3">CCBAU 85046</strain>
    </source>
</reference>
<dbReference type="Pfam" id="PF13478">
    <property type="entry name" value="XdhC_C"/>
    <property type="match status" value="1"/>
</dbReference>
<dbReference type="PANTHER" id="PTHR30388">
    <property type="entry name" value="ALDEHYDE OXIDOREDUCTASE MOLYBDENUM COFACTOR ASSEMBLY PROTEIN"/>
    <property type="match status" value="1"/>
</dbReference>
<organism evidence="2 3">
    <name type="scientific">Rhizobium tubonense</name>
    <dbReference type="NCBI Taxonomy" id="484088"/>
    <lineage>
        <taxon>Bacteria</taxon>
        <taxon>Pseudomonadati</taxon>
        <taxon>Pseudomonadota</taxon>
        <taxon>Alphaproteobacteria</taxon>
        <taxon>Hyphomicrobiales</taxon>
        <taxon>Rhizobiaceae</taxon>
        <taxon>Rhizobium/Agrobacterium group</taxon>
        <taxon>Rhizobium</taxon>
    </lineage>
</organism>